<protein>
    <submittedName>
        <fullName evidence="14">Cytochrome</fullName>
    </submittedName>
</protein>
<dbReference type="PANTHER" id="PTHR10106">
    <property type="entry name" value="CYTOCHROME B561-RELATED"/>
    <property type="match status" value="1"/>
</dbReference>
<keyword evidence="3" id="KW-0813">Transport</keyword>
<evidence type="ECO:0000256" key="11">
    <source>
        <dbReference type="SAM" id="MobiDB-lite"/>
    </source>
</evidence>
<feature type="transmembrane region" description="Helical" evidence="12">
    <location>
        <begin position="251"/>
        <end position="270"/>
    </location>
</feature>
<keyword evidence="8 12" id="KW-1133">Transmembrane helix</keyword>
<evidence type="ECO:0000256" key="5">
    <source>
        <dbReference type="ARBA" id="ARBA00022692"/>
    </source>
</evidence>
<sequence>MAVQELPTDAVPVAVVTDSSPRTMTTSYNLDTTPPAGRSPTANGDSRDQQPKMEEDLSGFWATFSGAQVLGVLVVLLVAIWTGSMAGGFAWRSNPSLEFNWHPLLMVVGFVFLYGNSIMIYRGLRAMRKQKLKLIHAGLPVITLLCIIIAQVAVFDSHNLAKPPIPNLYSLHSWIGLGAIILYVLQWVIGLVVFLYPGASVAIRTRIMSWHVFSGLFIFSLVVIACVTGLLEKAIFKLGNNYGALPSEGMMINFIGIFIILFALSVFYITTNPKFKRYPRPEDGALLTKSSVSE</sequence>
<evidence type="ECO:0000313" key="15">
    <source>
        <dbReference type="Proteomes" id="UP001307889"/>
    </source>
</evidence>
<evidence type="ECO:0000259" key="13">
    <source>
        <dbReference type="PROSITE" id="PS50939"/>
    </source>
</evidence>
<evidence type="ECO:0000256" key="9">
    <source>
        <dbReference type="ARBA" id="ARBA00023004"/>
    </source>
</evidence>
<keyword evidence="6" id="KW-0479">Metal-binding</keyword>
<dbReference type="EMBL" id="AP028911">
    <property type="protein sequence ID" value="BES92133.1"/>
    <property type="molecule type" value="Genomic_DNA"/>
</dbReference>
<keyword evidence="10 12" id="KW-0472">Membrane</keyword>
<evidence type="ECO:0000256" key="7">
    <source>
        <dbReference type="ARBA" id="ARBA00022982"/>
    </source>
</evidence>
<feature type="region of interest" description="Disordered" evidence="11">
    <location>
        <begin position="22"/>
        <end position="51"/>
    </location>
</feature>
<keyword evidence="7" id="KW-0249">Electron transport</keyword>
<keyword evidence="4" id="KW-0349">Heme</keyword>
<organism evidence="14 15">
    <name type="scientific">Nesidiocoris tenuis</name>
    <dbReference type="NCBI Taxonomy" id="355587"/>
    <lineage>
        <taxon>Eukaryota</taxon>
        <taxon>Metazoa</taxon>
        <taxon>Ecdysozoa</taxon>
        <taxon>Arthropoda</taxon>
        <taxon>Hexapoda</taxon>
        <taxon>Insecta</taxon>
        <taxon>Pterygota</taxon>
        <taxon>Neoptera</taxon>
        <taxon>Paraneoptera</taxon>
        <taxon>Hemiptera</taxon>
        <taxon>Heteroptera</taxon>
        <taxon>Panheteroptera</taxon>
        <taxon>Cimicomorpha</taxon>
        <taxon>Miridae</taxon>
        <taxon>Dicyphina</taxon>
        <taxon>Nesidiocoris</taxon>
    </lineage>
</organism>
<evidence type="ECO:0000256" key="1">
    <source>
        <dbReference type="ARBA" id="ARBA00001970"/>
    </source>
</evidence>
<name>A0ABN7AJ90_9HEMI</name>
<evidence type="ECO:0000256" key="4">
    <source>
        <dbReference type="ARBA" id="ARBA00022617"/>
    </source>
</evidence>
<feature type="transmembrane region" description="Helical" evidence="12">
    <location>
        <begin position="208"/>
        <end position="231"/>
    </location>
</feature>
<evidence type="ECO:0000256" key="3">
    <source>
        <dbReference type="ARBA" id="ARBA00022448"/>
    </source>
</evidence>
<keyword evidence="9" id="KW-0408">Iron</keyword>
<proteinExistence type="predicted"/>
<comment type="cofactor">
    <cofactor evidence="1">
        <name>heme b</name>
        <dbReference type="ChEBI" id="CHEBI:60344"/>
    </cofactor>
</comment>
<feature type="compositionally biased region" description="Polar residues" evidence="11">
    <location>
        <begin position="22"/>
        <end position="32"/>
    </location>
</feature>
<feature type="transmembrane region" description="Helical" evidence="12">
    <location>
        <begin position="101"/>
        <end position="122"/>
    </location>
</feature>
<dbReference type="Gene3D" id="1.20.120.1770">
    <property type="match status" value="1"/>
</dbReference>
<dbReference type="InterPro" id="IPR006593">
    <property type="entry name" value="Cyt_b561/ferric_Rdtase_TM"/>
</dbReference>
<reference evidence="14 15" key="1">
    <citation type="submission" date="2023-09" db="EMBL/GenBank/DDBJ databases">
        <title>Nesidiocoris tenuis whole genome shotgun sequence.</title>
        <authorList>
            <person name="Shibata T."/>
            <person name="Shimoda M."/>
            <person name="Kobayashi T."/>
            <person name="Uehara T."/>
        </authorList>
    </citation>
    <scope>NUCLEOTIDE SEQUENCE [LARGE SCALE GENOMIC DNA]</scope>
    <source>
        <strain evidence="14 15">Japan</strain>
    </source>
</reference>
<dbReference type="InterPro" id="IPR043205">
    <property type="entry name" value="CYB561/CYBRD1-like"/>
</dbReference>
<accession>A0ABN7AJ90</accession>
<dbReference type="Pfam" id="PF03188">
    <property type="entry name" value="Cytochrom_B561"/>
    <property type="match status" value="1"/>
</dbReference>
<dbReference type="PROSITE" id="PS50939">
    <property type="entry name" value="CYTOCHROME_B561"/>
    <property type="match status" value="1"/>
</dbReference>
<keyword evidence="15" id="KW-1185">Reference proteome</keyword>
<evidence type="ECO:0000313" key="14">
    <source>
        <dbReference type="EMBL" id="BES92133.1"/>
    </source>
</evidence>
<evidence type="ECO:0000256" key="10">
    <source>
        <dbReference type="ARBA" id="ARBA00023136"/>
    </source>
</evidence>
<comment type="subcellular location">
    <subcellularLocation>
        <location evidence="2">Membrane</location>
        <topology evidence="2">Multi-pass membrane protein</topology>
    </subcellularLocation>
</comment>
<feature type="transmembrane region" description="Helical" evidence="12">
    <location>
        <begin position="134"/>
        <end position="154"/>
    </location>
</feature>
<dbReference type="PANTHER" id="PTHR10106:SF0">
    <property type="entry name" value="LD36721P"/>
    <property type="match status" value="1"/>
</dbReference>
<evidence type="ECO:0000256" key="8">
    <source>
        <dbReference type="ARBA" id="ARBA00022989"/>
    </source>
</evidence>
<keyword evidence="5 12" id="KW-0812">Transmembrane</keyword>
<dbReference type="SMART" id="SM00665">
    <property type="entry name" value="B561"/>
    <property type="match status" value="1"/>
</dbReference>
<feature type="domain" description="Cytochrome b561" evidence="13">
    <location>
        <begin position="66"/>
        <end position="271"/>
    </location>
</feature>
<evidence type="ECO:0000256" key="6">
    <source>
        <dbReference type="ARBA" id="ARBA00022723"/>
    </source>
</evidence>
<dbReference type="Proteomes" id="UP001307889">
    <property type="component" value="Chromosome 3"/>
</dbReference>
<evidence type="ECO:0000256" key="12">
    <source>
        <dbReference type="SAM" id="Phobius"/>
    </source>
</evidence>
<gene>
    <name evidence="14" type="ORF">NTJ_04941</name>
</gene>
<feature type="transmembrane region" description="Helical" evidence="12">
    <location>
        <begin position="174"/>
        <end position="196"/>
    </location>
</feature>
<evidence type="ECO:0000256" key="2">
    <source>
        <dbReference type="ARBA" id="ARBA00004141"/>
    </source>
</evidence>
<feature type="transmembrane region" description="Helical" evidence="12">
    <location>
        <begin position="60"/>
        <end position="81"/>
    </location>
</feature>